<dbReference type="InterPro" id="IPR007421">
    <property type="entry name" value="Schlafen_AlbA_2_dom"/>
</dbReference>
<evidence type="ECO:0000259" key="1">
    <source>
        <dbReference type="Pfam" id="PF04326"/>
    </source>
</evidence>
<dbReference type="PANTHER" id="PTHR30595">
    <property type="entry name" value="GLPR-RELATED TRANSCRIPTIONAL REPRESSOR"/>
    <property type="match status" value="1"/>
</dbReference>
<organism evidence="2 3">
    <name type="scientific">Bosea vaviloviae</name>
    <dbReference type="NCBI Taxonomy" id="1526658"/>
    <lineage>
        <taxon>Bacteria</taxon>
        <taxon>Pseudomonadati</taxon>
        <taxon>Pseudomonadota</taxon>
        <taxon>Alphaproteobacteria</taxon>
        <taxon>Hyphomicrobiales</taxon>
        <taxon>Boseaceae</taxon>
        <taxon>Bosea</taxon>
    </lineage>
</organism>
<evidence type="ECO:0000313" key="2">
    <source>
        <dbReference type="EMBL" id="AOO82395.1"/>
    </source>
</evidence>
<proteinExistence type="predicted"/>
<dbReference type="AlphaFoldDB" id="A0A1D7U4T8"/>
<dbReference type="EMBL" id="CP017147">
    <property type="protein sequence ID" value="AOO82395.1"/>
    <property type="molecule type" value="Genomic_DNA"/>
</dbReference>
<dbReference type="KEGG" id="bvv:BHK69_19860"/>
<evidence type="ECO:0000313" key="3">
    <source>
        <dbReference type="Proteomes" id="UP000094969"/>
    </source>
</evidence>
<dbReference type="Pfam" id="PF04326">
    <property type="entry name" value="SLFN_AlbA_2"/>
    <property type="match status" value="1"/>
</dbReference>
<name>A0A1D7U4T8_9HYPH</name>
<gene>
    <name evidence="2" type="ORF">BHK69_19860</name>
</gene>
<dbReference type="Gene3D" id="3.30.950.30">
    <property type="entry name" value="Schlafen, AAA domain"/>
    <property type="match status" value="1"/>
</dbReference>
<sequence length="430" mass="47828">MSIRTKALSDITWPDIVDLATIGATEDAMLEFKGLLPEKNGKRHGWYDGRDQITDYTRDKLAAEIVGLANAYGGRLIIGIKETQDRPRKTAGVEPLPRCEIFAEQLEQAFHSIVDPPIGSFQITPIVDPAAVDSAGAVIIAVSASDLAPHGIGRPPAAYIRRGTSCEEMTMRDIQSVFWDARTKRERVEALRKKESADLAKLFHERMAQHQHSIATIDLQAPAEPGVFLRVTAIAHSSLGLNQTGLAQFINQLRPIRDDHGSDWRPLFGDGQPVNFWRLRAHGMQAFERGPSRWTILDDGTISVIGFSAGYRSRHVVNGHFPGAFALVAAQVLVMSDCLRRKVGRPDIPIEIDIEMRHDGSASGIEWQTVTKLFSGFANRHAEIGPVIFRARAEAEAIFRELETQCWSAFGLRASRTADVDFERWFSERN</sequence>
<dbReference type="PANTHER" id="PTHR30595:SF6">
    <property type="entry name" value="SCHLAFEN ALBA-2 DOMAIN-CONTAINING PROTEIN"/>
    <property type="match status" value="1"/>
</dbReference>
<dbReference type="OrthoDB" id="8263354at2"/>
<accession>A0A1D7U4T8</accession>
<dbReference type="STRING" id="1526658.BHK69_19860"/>
<dbReference type="InterPro" id="IPR038461">
    <property type="entry name" value="Schlafen_AlbA_2_dom_sf"/>
</dbReference>
<protein>
    <recommendedName>
        <fullName evidence="1">Schlafen AlbA-2 domain-containing protein</fullName>
    </recommendedName>
</protein>
<keyword evidence="3" id="KW-1185">Reference proteome</keyword>
<dbReference type="Proteomes" id="UP000094969">
    <property type="component" value="Chromosome"/>
</dbReference>
<feature type="domain" description="Schlafen AlbA-2" evidence="1">
    <location>
        <begin position="26"/>
        <end position="170"/>
    </location>
</feature>
<dbReference type="RefSeq" id="WP_069691604.1">
    <property type="nucleotide sequence ID" value="NZ_CP017147.1"/>
</dbReference>
<reference evidence="2 3" key="1">
    <citation type="journal article" date="2015" name="Antonie Van Leeuwenhoek">
        <title>Bosea vaviloviae sp. nov., a new species of slow-growing rhizobia isolated from nodules of the relict species Vavilovia formosa (Stev.) Fed.</title>
        <authorList>
            <person name="Safronova V.I."/>
            <person name="Kuznetsova I.G."/>
            <person name="Sazanova A.L."/>
            <person name="Kimeklis A.K."/>
            <person name="Belimov A.A."/>
            <person name="Andronov E.E."/>
            <person name="Pinaev A.G."/>
            <person name="Chizhevskaya E.P."/>
            <person name="Pukhaev A.R."/>
            <person name="Popov K.P."/>
            <person name="Willems A."/>
            <person name="Tikhonovich I.A."/>
        </authorList>
    </citation>
    <scope>NUCLEOTIDE SEQUENCE [LARGE SCALE GENOMIC DNA]</scope>
    <source>
        <strain evidence="2 3">Vaf18</strain>
    </source>
</reference>